<feature type="transmembrane region" description="Helical" evidence="8">
    <location>
        <begin position="446"/>
        <end position="471"/>
    </location>
</feature>
<dbReference type="SUPFAM" id="SSF52540">
    <property type="entry name" value="P-loop containing nucleoside triphosphate hydrolases"/>
    <property type="match status" value="1"/>
</dbReference>
<evidence type="ECO:0000313" key="11">
    <source>
        <dbReference type="Proteomes" id="UP000070284"/>
    </source>
</evidence>
<feature type="compositionally biased region" description="Basic and acidic residues" evidence="7">
    <location>
        <begin position="1"/>
        <end position="20"/>
    </location>
</feature>
<feature type="transmembrane region" description="Helical" evidence="8">
    <location>
        <begin position="301"/>
        <end position="324"/>
    </location>
</feature>
<feature type="region of interest" description="Disordered" evidence="7">
    <location>
        <begin position="1"/>
        <end position="61"/>
    </location>
</feature>
<dbReference type="PANTHER" id="PTHR30486:SF15">
    <property type="entry name" value="TYPE II_IV SECRETION SYSTEM ATPASE"/>
    <property type="match status" value="1"/>
</dbReference>
<organism evidence="10 11">
    <name type="scientific">candidate division MSBL1 archaeon SCGC-AAA259E19</name>
    <dbReference type="NCBI Taxonomy" id="1698264"/>
    <lineage>
        <taxon>Archaea</taxon>
        <taxon>Methanobacteriati</taxon>
        <taxon>Methanobacteriota</taxon>
        <taxon>candidate division MSBL1</taxon>
    </lineage>
</organism>
<dbReference type="AlphaFoldDB" id="A0A133UJ57"/>
<evidence type="ECO:0000256" key="7">
    <source>
        <dbReference type="SAM" id="MobiDB-lite"/>
    </source>
</evidence>
<dbReference type="Gene3D" id="3.30.450.380">
    <property type="match status" value="1"/>
</dbReference>
<keyword evidence="3" id="KW-1003">Cell membrane</keyword>
<dbReference type="PANTHER" id="PTHR30486">
    <property type="entry name" value="TWITCHING MOTILITY PROTEIN PILT"/>
    <property type="match status" value="1"/>
</dbReference>
<proteinExistence type="inferred from homology"/>
<reference evidence="10 11" key="1">
    <citation type="journal article" date="2016" name="Sci. Rep.">
        <title>Metabolic traits of an uncultured archaeal lineage -MSBL1- from brine pools of the Red Sea.</title>
        <authorList>
            <person name="Mwirichia R."/>
            <person name="Alam I."/>
            <person name="Rashid M."/>
            <person name="Vinu M."/>
            <person name="Ba-Alawi W."/>
            <person name="Anthony Kamau A."/>
            <person name="Kamanda Ngugi D."/>
            <person name="Goker M."/>
            <person name="Klenk H.P."/>
            <person name="Bajic V."/>
            <person name="Stingl U."/>
        </authorList>
    </citation>
    <scope>NUCLEOTIDE SEQUENCE [LARGE SCALE GENOMIC DNA]</scope>
    <source>
        <strain evidence="10">SCGC-AAA259E19</strain>
    </source>
</reference>
<gene>
    <name evidence="10" type="ORF">AKJ65_04990</name>
</gene>
<evidence type="ECO:0000256" key="4">
    <source>
        <dbReference type="ARBA" id="ARBA00022692"/>
    </source>
</evidence>
<comment type="subcellular location">
    <subcellularLocation>
        <location evidence="1">Cell membrane</location>
        <topology evidence="1">Multi-pass membrane protein</topology>
    </subcellularLocation>
</comment>
<accession>A0A133UJ57</accession>
<evidence type="ECO:0000259" key="9">
    <source>
        <dbReference type="Pfam" id="PF00482"/>
    </source>
</evidence>
<dbReference type="InterPro" id="IPR027417">
    <property type="entry name" value="P-loop_NTPase"/>
</dbReference>
<evidence type="ECO:0000256" key="1">
    <source>
        <dbReference type="ARBA" id="ARBA00004651"/>
    </source>
</evidence>
<sequence>MAEKGEVSKSGEKDKEKEELGEWFENLGEGESIPGGADVSTESSGETTEIPEISTRAVGEPEIEEVLESTEHAEIYRTKRKSQPYYKVDLPELSSEEREIMKEVREQSIEEIEVDPRNVSDVEEREELFYKGVRERLEEEELPREVSDTKLDQMAKIIVRDMIGYGMLDILLEDDDLEDILVTATGKPVYVYHRRHGMCVTNIRFEKEEELQHQIEKMARRVGRRIDQQNPLLDATLPDGSRVNATIPPASLQSTDQRLRSANIALSGPEYCGVSIWISLAVAGGMVVNSLYLPFPLLPWPVYAAIGFFLSLLILTVAIPLYIIHRRIGELEDGLPDALRQMSAVLRAGVSMDAALEDVAQSEYGPLSEEFERTLAQVRRGRSIQGALEAMARRTRSELFERAFFLVVEGMRKGAELASVLEAVSNDIREIHAIQRERRATTMQQVLFLLVVALFAAPFICSLTLKIGGMFSGVSMGGAAGLGGVGGVPDVINLVVPAYVVIQAAITALGVGVVRYGEMSKGVAFAGPFMGIALLVYYLTGMLSTFLLPV</sequence>
<evidence type="ECO:0000256" key="6">
    <source>
        <dbReference type="ARBA" id="ARBA00023136"/>
    </source>
</evidence>
<dbReference type="PATRIC" id="fig|1698264.3.peg.1797"/>
<comment type="similarity">
    <text evidence="2">Belongs to the GSP E family.</text>
</comment>
<protein>
    <recommendedName>
        <fullName evidence="9">Type II secretion system protein GspF domain-containing protein</fullName>
    </recommendedName>
</protein>
<evidence type="ECO:0000256" key="2">
    <source>
        <dbReference type="ARBA" id="ARBA00006611"/>
    </source>
</evidence>
<feature type="transmembrane region" description="Helical" evidence="8">
    <location>
        <begin position="274"/>
        <end position="295"/>
    </location>
</feature>
<dbReference type="GO" id="GO:0005886">
    <property type="term" value="C:plasma membrane"/>
    <property type="evidence" value="ECO:0007669"/>
    <property type="project" value="UniProtKB-SubCell"/>
</dbReference>
<dbReference type="InterPro" id="IPR042094">
    <property type="entry name" value="T2SS_GspF_sf"/>
</dbReference>
<dbReference type="Pfam" id="PF00482">
    <property type="entry name" value="T2SSF"/>
    <property type="match status" value="1"/>
</dbReference>
<name>A0A133UJ57_9EURY</name>
<evidence type="ECO:0000256" key="3">
    <source>
        <dbReference type="ARBA" id="ARBA00022475"/>
    </source>
</evidence>
<evidence type="ECO:0000256" key="8">
    <source>
        <dbReference type="SAM" id="Phobius"/>
    </source>
</evidence>
<feature type="transmembrane region" description="Helical" evidence="8">
    <location>
        <begin position="491"/>
        <end position="511"/>
    </location>
</feature>
<dbReference type="InterPro" id="IPR050921">
    <property type="entry name" value="T4SS_GSP_E_ATPase"/>
</dbReference>
<feature type="domain" description="Type II secretion system protein GspF" evidence="9">
    <location>
        <begin position="338"/>
        <end position="461"/>
    </location>
</feature>
<keyword evidence="5 8" id="KW-1133">Transmembrane helix</keyword>
<evidence type="ECO:0000256" key="5">
    <source>
        <dbReference type="ARBA" id="ARBA00022989"/>
    </source>
</evidence>
<dbReference type="Proteomes" id="UP000070284">
    <property type="component" value="Unassembled WGS sequence"/>
</dbReference>
<dbReference type="InterPro" id="IPR018076">
    <property type="entry name" value="T2SS_GspF_dom"/>
</dbReference>
<keyword evidence="4 8" id="KW-0812">Transmembrane</keyword>
<dbReference type="EMBL" id="LHXO01000071">
    <property type="protein sequence ID" value="KXA94249.1"/>
    <property type="molecule type" value="Genomic_DNA"/>
</dbReference>
<dbReference type="Gene3D" id="1.20.81.30">
    <property type="entry name" value="Type II secretion system (T2SS), domain F"/>
    <property type="match status" value="1"/>
</dbReference>
<keyword evidence="6 8" id="KW-0472">Membrane</keyword>
<comment type="caution">
    <text evidence="10">The sequence shown here is derived from an EMBL/GenBank/DDBJ whole genome shotgun (WGS) entry which is preliminary data.</text>
</comment>
<keyword evidence="11" id="KW-1185">Reference proteome</keyword>
<evidence type="ECO:0000313" key="10">
    <source>
        <dbReference type="EMBL" id="KXA94249.1"/>
    </source>
</evidence>
<feature type="transmembrane region" description="Helical" evidence="8">
    <location>
        <begin position="523"/>
        <end position="548"/>
    </location>
</feature>
<dbReference type="GO" id="GO:0016887">
    <property type="term" value="F:ATP hydrolysis activity"/>
    <property type="evidence" value="ECO:0007669"/>
    <property type="project" value="InterPro"/>
</dbReference>